<dbReference type="Pfam" id="PF17853">
    <property type="entry name" value="GGDEF_2"/>
    <property type="match status" value="1"/>
</dbReference>
<dbReference type="CDD" id="cd17536">
    <property type="entry name" value="REC_YesN-like"/>
    <property type="match status" value="1"/>
</dbReference>
<comment type="caution">
    <text evidence="12">The sequence shown here is derived from an EMBL/GenBank/DDBJ whole genome shotgun (WGS) entry which is preliminary data.</text>
</comment>
<accession>A0ABV6NEJ0</accession>
<feature type="coiled-coil region" evidence="9">
    <location>
        <begin position="109"/>
        <end position="143"/>
    </location>
</feature>
<feature type="domain" description="Response regulatory" evidence="11">
    <location>
        <begin position="3"/>
        <end position="120"/>
    </location>
</feature>
<evidence type="ECO:0000259" key="10">
    <source>
        <dbReference type="PROSITE" id="PS01124"/>
    </source>
</evidence>
<organism evidence="12 13">
    <name type="scientific">Halalkalibacter alkalisediminis</name>
    <dbReference type="NCBI Taxonomy" id="935616"/>
    <lineage>
        <taxon>Bacteria</taxon>
        <taxon>Bacillati</taxon>
        <taxon>Bacillota</taxon>
        <taxon>Bacilli</taxon>
        <taxon>Bacillales</taxon>
        <taxon>Bacillaceae</taxon>
        <taxon>Halalkalibacter</taxon>
    </lineage>
</organism>
<dbReference type="RefSeq" id="WP_273846151.1">
    <property type="nucleotide sequence ID" value="NZ_JAQQWT010000016.1"/>
</dbReference>
<sequence length="523" mass="61107">MLKVLIVDDEVIEREGLKFIIGKERPNIHIVGEAGNGRKAIELATSLKPDIVLMDIKMPGIDGVEAVKRIQAEHPLIKFIMVSAFNTFDYAQEVMRYGVKEYLLKPSKKNDILAALDRMVKEIEELQQEEDEKLKMTNRLERISSFVQTESIVYLLMDHIQEFSISEWSEWLNIEGKDGYALTFSFEHREREMSKSQKLEWYNHLKNIIQVEMNNSLVGPMMGLHVPVFMLVDKRTDDTKEIDRTVLNIIHKFKYLKQKCRLIAGVGSIVKELDQFSKSYEEALLALEFVLSTKSANYMIYDDRIKKNREQLIPFEQEKKLLEAIKNGNKDEALRLFEQYFYTIVEATYAHVGKVKVSVRDLFIVISRMMIEIGIHLPVQQEFNSFTTLNQVKEFAKLQLVSLIKEIKEWRQNDVKGLMLQAKEYIDRNYNKVVTLDDTADFVGLSPFYFSKLFKDRFQMTFIDYLTQLRMDRAVELLNDQTMSLKEISAEIGYRDPNYFSRVYKKATGESPSAYRAKQFNIT</sequence>
<evidence type="ECO:0000256" key="1">
    <source>
        <dbReference type="ARBA" id="ARBA00004496"/>
    </source>
</evidence>
<evidence type="ECO:0000313" key="12">
    <source>
        <dbReference type="EMBL" id="MFC0559153.1"/>
    </source>
</evidence>
<keyword evidence="7" id="KW-0804">Transcription</keyword>
<keyword evidence="5" id="KW-0805">Transcription regulation</keyword>
<dbReference type="InterPro" id="IPR011006">
    <property type="entry name" value="CheY-like_superfamily"/>
</dbReference>
<evidence type="ECO:0000256" key="9">
    <source>
        <dbReference type="SAM" id="Coils"/>
    </source>
</evidence>
<dbReference type="InterPro" id="IPR018060">
    <property type="entry name" value="HTH_AraC"/>
</dbReference>
<dbReference type="Gene3D" id="1.10.10.60">
    <property type="entry name" value="Homeodomain-like"/>
    <property type="match status" value="2"/>
</dbReference>
<dbReference type="PROSITE" id="PS00041">
    <property type="entry name" value="HTH_ARAC_FAMILY_1"/>
    <property type="match status" value="1"/>
</dbReference>
<evidence type="ECO:0000256" key="6">
    <source>
        <dbReference type="ARBA" id="ARBA00023125"/>
    </source>
</evidence>
<dbReference type="InterPro" id="IPR020449">
    <property type="entry name" value="Tscrpt_reg_AraC-type_HTH"/>
</dbReference>
<dbReference type="InterPro" id="IPR041522">
    <property type="entry name" value="CdaR_GGDEF"/>
</dbReference>
<reference evidence="12 13" key="1">
    <citation type="submission" date="2024-09" db="EMBL/GenBank/DDBJ databases">
        <authorList>
            <person name="Sun Q."/>
            <person name="Mori K."/>
        </authorList>
    </citation>
    <scope>NUCLEOTIDE SEQUENCE [LARGE SCALE GENOMIC DNA]</scope>
    <source>
        <strain evidence="12 13">NCAIM B.02301</strain>
    </source>
</reference>
<dbReference type="InterPro" id="IPR051552">
    <property type="entry name" value="HptR"/>
</dbReference>
<dbReference type="SMART" id="SM00342">
    <property type="entry name" value="HTH_ARAC"/>
    <property type="match status" value="1"/>
</dbReference>
<name>A0ABV6NEJ0_9BACI</name>
<keyword evidence="13" id="KW-1185">Reference proteome</keyword>
<feature type="domain" description="HTH araC/xylS-type" evidence="10">
    <location>
        <begin position="420"/>
        <end position="518"/>
    </location>
</feature>
<gene>
    <name evidence="12" type="ORF">ACFFH4_08825</name>
</gene>
<keyword evidence="2" id="KW-0963">Cytoplasm</keyword>
<dbReference type="InterPro" id="IPR009057">
    <property type="entry name" value="Homeodomain-like_sf"/>
</dbReference>
<evidence type="ECO:0000256" key="4">
    <source>
        <dbReference type="ARBA" id="ARBA00023012"/>
    </source>
</evidence>
<dbReference type="InterPro" id="IPR018062">
    <property type="entry name" value="HTH_AraC-typ_CS"/>
</dbReference>
<evidence type="ECO:0000256" key="3">
    <source>
        <dbReference type="ARBA" id="ARBA00022553"/>
    </source>
</evidence>
<keyword evidence="4" id="KW-0902">Two-component regulatory system</keyword>
<evidence type="ECO:0000313" key="13">
    <source>
        <dbReference type="Proteomes" id="UP001589833"/>
    </source>
</evidence>
<dbReference type="Pfam" id="PF00072">
    <property type="entry name" value="Response_reg"/>
    <property type="match status" value="1"/>
</dbReference>
<keyword evidence="9" id="KW-0175">Coiled coil</keyword>
<dbReference type="PROSITE" id="PS01124">
    <property type="entry name" value="HTH_ARAC_FAMILY_2"/>
    <property type="match status" value="1"/>
</dbReference>
<dbReference type="PRINTS" id="PR00032">
    <property type="entry name" value="HTHARAC"/>
</dbReference>
<dbReference type="SUPFAM" id="SSF52172">
    <property type="entry name" value="CheY-like"/>
    <property type="match status" value="1"/>
</dbReference>
<dbReference type="Pfam" id="PF12833">
    <property type="entry name" value="HTH_18"/>
    <property type="match status" value="1"/>
</dbReference>
<dbReference type="EMBL" id="JBHLTR010000011">
    <property type="protein sequence ID" value="MFC0559153.1"/>
    <property type="molecule type" value="Genomic_DNA"/>
</dbReference>
<dbReference type="Gene3D" id="3.40.50.2300">
    <property type="match status" value="1"/>
</dbReference>
<evidence type="ECO:0000256" key="7">
    <source>
        <dbReference type="ARBA" id="ARBA00023163"/>
    </source>
</evidence>
<dbReference type="SUPFAM" id="SSF46689">
    <property type="entry name" value="Homeodomain-like"/>
    <property type="match status" value="2"/>
</dbReference>
<evidence type="ECO:0000256" key="5">
    <source>
        <dbReference type="ARBA" id="ARBA00023015"/>
    </source>
</evidence>
<evidence type="ECO:0000259" key="11">
    <source>
        <dbReference type="PROSITE" id="PS50110"/>
    </source>
</evidence>
<dbReference type="PANTHER" id="PTHR42713">
    <property type="entry name" value="HISTIDINE KINASE-RELATED"/>
    <property type="match status" value="1"/>
</dbReference>
<evidence type="ECO:0000256" key="2">
    <source>
        <dbReference type="ARBA" id="ARBA00022490"/>
    </source>
</evidence>
<comment type="subcellular location">
    <subcellularLocation>
        <location evidence="1">Cytoplasm</location>
    </subcellularLocation>
</comment>
<dbReference type="Proteomes" id="UP001589833">
    <property type="component" value="Unassembled WGS sequence"/>
</dbReference>
<protein>
    <submittedName>
        <fullName evidence="12">Response regulator</fullName>
    </submittedName>
</protein>
<feature type="modified residue" description="4-aspartylphosphate" evidence="8">
    <location>
        <position position="55"/>
    </location>
</feature>
<dbReference type="PROSITE" id="PS50110">
    <property type="entry name" value="RESPONSE_REGULATORY"/>
    <property type="match status" value="1"/>
</dbReference>
<evidence type="ECO:0000256" key="8">
    <source>
        <dbReference type="PROSITE-ProRule" id="PRU00169"/>
    </source>
</evidence>
<proteinExistence type="predicted"/>
<dbReference type="SMART" id="SM00448">
    <property type="entry name" value="REC"/>
    <property type="match status" value="1"/>
</dbReference>
<keyword evidence="6" id="KW-0238">DNA-binding</keyword>
<keyword evidence="3 8" id="KW-0597">Phosphoprotein</keyword>
<dbReference type="InterPro" id="IPR001789">
    <property type="entry name" value="Sig_transdc_resp-reg_receiver"/>
</dbReference>
<dbReference type="PANTHER" id="PTHR42713:SF3">
    <property type="entry name" value="TRANSCRIPTIONAL REGULATORY PROTEIN HPTR"/>
    <property type="match status" value="1"/>
</dbReference>